<dbReference type="AlphaFoldDB" id="V4AG73"/>
<dbReference type="KEGG" id="lgi:LOTGIDRAFT_80011"/>
<dbReference type="OrthoDB" id="6065219at2759"/>
<gene>
    <name evidence="1" type="ORF">LOTGIDRAFT_80011</name>
</gene>
<dbReference type="GeneID" id="20252433"/>
<reference evidence="1 2" key="1">
    <citation type="journal article" date="2013" name="Nature">
        <title>Insights into bilaterian evolution from three spiralian genomes.</title>
        <authorList>
            <person name="Simakov O."/>
            <person name="Marletaz F."/>
            <person name="Cho S.J."/>
            <person name="Edsinger-Gonzales E."/>
            <person name="Havlak P."/>
            <person name="Hellsten U."/>
            <person name="Kuo D.H."/>
            <person name="Larsson T."/>
            <person name="Lv J."/>
            <person name="Arendt D."/>
            <person name="Savage R."/>
            <person name="Osoegawa K."/>
            <person name="de Jong P."/>
            <person name="Grimwood J."/>
            <person name="Chapman J.A."/>
            <person name="Shapiro H."/>
            <person name="Aerts A."/>
            <person name="Otillar R.P."/>
            <person name="Terry A.Y."/>
            <person name="Boore J.L."/>
            <person name="Grigoriev I.V."/>
            <person name="Lindberg D.R."/>
            <person name="Seaver E.C."/>
            <person name="Weisblat D.A."/>
            <person name="Putnam N.H."/>
            <person name="Rokhsar D.S."/>
        </authorList>
    </citation>
    <scope>NUCLEOTIDE SEQUENCE [LARGE SCALE GENOMIC DNA]</scope>
</reference>
<keyword evidence="2" id="KW-1185">Reference proteome</keyword>
<dbReference type="CTD" id="20252433"/>
<name>V4AG73_LOTGI</name>
<protein>
    <submittedName>
        <fullName evidence="1">Uncharacterized protein</fullName>
    </submittedName>
</protein>
<dbReference type="HOGENOM" id="CLU_134783_1_0_1"/>
<organism evidence="1 2">
    <name type="scientific">Lottia gigantea</name>
    <name type="common">Giant owl limpet</name>
    <dbReference type="NCBI Taxonomy" id="225164"/>
    <lineage>
        <taxon>Eukaryota</taxon>
        <taxon>Metazoa</taxon>
        <taxon>Spiralia</taxon>
        <taxon>Lophotrochozoa</taxon>
        <taxon>Mollusca</taxon>
        <taxon>Gastropoda</taxon>
        <taxon>Patellogastropoda</taxon>
        <taxon>Lottioidea</taxon>
        <taxon>Lottiidae</taxon>
        <taxon>Lottia</taxon>
    </lineage>
</organism>
<dbReference type="RefSeq" id="XP_009056858.1">
    <property type="nucleotide sequence ID" value="XM_009058610.1"/>
</dbReference>
<dbReference type="Gene3D" id="2.60.120.1000">
    <property type="match status" value="1"/>
</dbReference>
<evidence type="ECO:0000313" key="2">
    <source>
        <dbReference type="Proteomes" id="UP000030746"/>
    </source>
</evidence>
<proteinExistence type="predicted"/>
<dbReference type="OMA" id="GIDENCV"/>
<feature type="non-terminal residue" evidence="1">
    <location>
        <position position="91"/>
    </location>
</feature>
<sequence length="91" mass="9717">TTGWVNRTGGIADYFSGGVPGSESCACGMNDTCADPGLLCNCDMNDATWREDSGYITFKNDLPVTEFLAGDTEDFNEVGYITVGELMCHGD</sequence>
<accession>V4AG73</accession>
<evidence type="ECO:0000313" key="1">
    <source>
        <dbReference type="EMBL" id="ESO92406.1"/>
    </source>
</evidence>
<feature type="non-terminal residue" evidence="1">
    <location>
        <position position="1"/>
    </location>
</feature>
<dbReference type="Proteomes" id="UP000030746">
    <property type="component" value="Unassembled WGS sequence"/>
</dbReference>
<dbReference type="EMBL" id="KB202094">
    <property type="protein sequence ID" value="ESO92406.1"/>
    <property type="molecule type" value="Genomic_DNA"/>
</dbReference>